<dbReference type="Gene3D" id="2.40.160.40">
    <property type="entry name" value="monomeric porin ompg"/>
    <property type="match status" value="1"/>
</dbReference>
<dbReference type="PANTHER" id="PTHR38105">
    <property type="entry name" value="OUTER MEMBRANE PROTEIN-RELATED-RELATED"/>
    <property type="match status" value="1"/>
</dbReference>
<evidence type="ECO:0000313" key="4">
    <source>
        <dbReference type="Proteomes" id="UP000237647"/>
    </source>
</evidence>
<dbReference type="Pfam" id="PF06178">
    <property type="entry name" value="KdgM"/>
    <property type="match status" value="1"/>
</dbReference>
<reference evidence="3 4" key="1">
    <citation type="submission" date="2018-03" db="EMBL/GenBank/DDBJ databases">
        <title>Genomic Encyclopedia of Type Strains, Phase III (KMG-III): the genomes of soil and plant-associated and newly described type strains.</title>
        <authorList>
            <person name="Whitman W."/>
        </authorList>
    </citation>
    <scope>NUCLEOTIDE SEQUENCE [LARGE SCALE GENOMIC DNA]</scope>
    <source>
        <strain evidence="3 4">CGMCC 1.12152</strain>
    </source>
</reference>
<dbReference type="InterPro" id="IPR009331">
    <property type="entry name" value="Oligogalacturonate-sp_porin"/>
</dbReference>
<evidence type="ECO:0000313" key="3">
    <source>
        <dbReference type="EMBL" id="PRY65284.1"/>
    </source>
</evidence>
<feature type="chain" id="PRO_5015394637" evidence="2">
    <location>
        <begin position="24"/>
        <end position="239"/>
    </location>
</feature>
<gene>
    <name evidence="3" type="ORF">B0H98_103227</name>
</gene>
<dbReference type="EMBL" id="PVTK01000003">
    <property type="protein sequence ID" value="PRY65284.1"/>
    <property type="molecule type" value="Genomic_DNA"/>
</dbReference>
<keyword evidence="4" id="KW-1185">Reference proteome</keyword>
<dbReference type="SUPFAM" id="SSF56935">
    <property type="entry name" value="Porins"/>
    <property type="match status" value="1"/>
</dbReference>
<dbReference type="GO" id="GO:0015288">
    <property type="term" value="F:porin activity"/>
    <property type="evidence" value="ECO:0007669"/>
    <property type="project" value="TreeGrafter"/>
</dbReference>
<name>A0A2T0V549_9GAMM</name>
<dbReference type="OrthoDB" id="6151215at2"/>
<dbReference type="GO" id="GO:0009279">
    <property type="term" value="C:cell outer membrane"/>
    <property type="evidence" value="ECO:0007669"/>
    <property type="project" value="TreeGrafter"/>
</dbReference>
<evidence type="ECO:0000256" key="1">
    <source>
        <dbReference type="ARBA" id="ARBA00022729"/>
    </source>
</evidence>
<comment type="caution">
    <text evidence="3">The sequence shown here is derived from an EMBL/GenBank/DDBJ whole genome shotgun (WGS) entry which is preliminary data.</text>
</comment>
<dbReference type="InterPro" id="IPR053713">
    <property type="entry name" value="Bact_OM_Channel_sf"/>
</dbReference>
<sequence>MKNKTLVTGIAALSTLLCSHAYASSTTISTKYEQTFRENQDYKVKFGVGHVFDNDIGIAFEHQRRWRDEVSGRPELAENLFGLGYTYTLDEAKRWSIQPKIEYKFNPGSETARPMLRLNYRLSDDWRLGARYRYEYQTFSEGGGVRSRVNRFDGYVGYALTDRIGLAWNASYAYVLGDSGSMYTGNSDRWEHEFGAAYRVNAANTLALTYKRKDETRDSATYNAGKNNDAVQVTYSYRF</sequence>
<accession>A0A2T0V549</accession>
<dbReference type="AlphaFoldDB" id="A0A2T0V549"/>
<evidence type="ECO:0000256" key="2">
    <source>
        <dbReference type="SAM" id="SignalP"/>
    </source>
</evidence>
<dbReference type="Proteomes" id="UP000237647">
    <property type="component" value="Unassembled WGS sequence"/>
</dbReference>
<dbReference type="PANTHER" id="PTHR38105:SF5">
    <property type="entry name" value="OUTER MEMBRANE PROTEIN"/>
    <property type="match status" value="1"/>
</dbReference>
<protein>
    <submittedName>
        <fullName evidence="3">Oligogalacturonate-specific porin</fullName>
    </submittedName>
</protein>
<proteinExistence type="predicted"/>
<keyword evidence="1 2" id="KW-0732">Signal</keyword>
<organism evidence="3 4">
    <name type="scientific">Vreelandella songnenensis</name>
    <dbReference type="NCBI Taxonomy" id="1176243"/>
    <lineage>
        <taxon>Bacteria</taxon>
        <taxon>Pseudomonadati</taxon>
        <taxon>Pseudomonadota</taxon>
        <taxon>Gammaproteobacteria</taxon>
        <taxon>Oceanospirillales</taxon>
        <taxon>Halomonadaceae</taxon>
        <taxon>Vreelandella</taxon>
    </lineage>
</organism>
<feature type="signal peptide" evidence="2">
    <location>
        <begin position="1"/>
        <end position="23"/>
    </location>
</feature>
<dbReference type="GO" id="GO:0015772">
    <property type="term" value="P:oligosaccharide transport"/>
    <property type="evidence" value="ECO:0007669"/>
    <property type="project" value="TreeGrafter"/>
</dbReference>
<dbReference type="RefSeq" id="WP_106374458.1">
    <property type="nucleotide sequence ID" value="NZ_PVTK01000003.1"/>
</dbReference>